<sequence>MYSLKVPDERKGHCYHKLVGPLGRCQLHTGDRSDMPLATRSDCCCSTGAAWGPHCERCPPHATDDYRQLCGSWESGGYDVTGRDIDECRAVPGLCRDGRCVNTLGSYRCICNKGYRPDQAGTKCLDVNECEQSPGPCKFSCANTAGGSLMRLRGRLPAAHGPCELRGRGRVRHGPACASSVNRGLVRSASALCRLSQDRRSLF</sequence>
<name>A0A482WVH3_LAOST</name>
<dbReference type="InterPro" id="IPR000742">
    <property type="entry name" value="EGF"/>
</dbReference>
<evidence type="ECO:0000259" key="9">
    <source>
        <dbReference type="PROSITE" id="PS50026"/>
    </source>
</evidence>
<organism evidence="11 12">
    <name type="scientific">Laodelphax striatellus</name>
    <name type="common">Small brown planthopper</name>
    <name type="synonym">Delphax striatella</name>
    <dbReference type="NCBI Taxonomy" id="195883"/>
    <lineage>
        <taxon>Eukaryota</taxon>
        <taxon>Metazoa</taxon>
        <taxon>Ecdysozoa</taxon>
        <taxon>Arthropoda</taxon>
        <taxon>Hexapoda</taxon>
        <taxon>Insecta</taxon>
        <taxon>Pterygota</taxon>
        <taxon>Neoptera</taxon>
        <taxon>Paraneoptera</taxon>
        <taxon>Hemiptera</taxon>
        <taxon>Auchenorrhyncha</taxon>
        <taxon>Fulgoroidea</taxon>
        <taxon>Delphacidae</taxon>
        <taxon>Criomorphinae</taxon>
        <taxon>Laodelphax</taxon>
    </lineage>
</organism>
<dbReference type="SMART" id="SM00179">
    <property type="entry name" value="EGF_CA"/>
    <property type="match status" value="1"/>
</dbReference>
<dbReference type="InterPro" id="IPR018097">
    <property type="entry name" value="EGF_Ca-bd_CS"/>
</dbReference>
<evidence type="ECO:0000259" key="10">
    <source>
        <dbReference type="PROSITE" id="PS51364"/>
    </source>
</evidence>
<evidence type="ECO:0000256" key="8">
    <source>
        <dbReference type="PROSITE-ProRule" id="PRU00076"/>
    </source>
</evidence>
<dbReference type="InterPro" id="IPR052080">
    <property type="entry name" value="vWF_C/EGF_Fibrillin"/>
</dbReference>
<dbReference type="EMBL" id="QKKF02024753">
    <property type="protein sequence ID" value="RZF37272.1"/>
    <property type="molecule type" value="Genomic_DNA"/>
</dbReference>
<dbReference type="InterPro" id="IPR017878">
    <property type="entry name" value="TB_dom"/>
</dbReference>
<keyword evidence="5" id="KW-0677">Repeat</keyword>
<gene>
    <name evidence="11" type="ORF">LSTR_LSTR017030</name>
</gene>
<dbReference type="SUPFAM" id="SSF57196">
    <property type="entry name" value="EGF/Laminin"/>
    <property type="match status" value="1"/>
</dbReference>
<dbReference type="PANTHER" id="PTHR47333:SF5">
    <property type="entry name" value="FIBRILLIN-3"/>
    <property type="match status" value="1"/>
</dbReference>
<evidence type="ECO:0000256" key="6">
    <source>
        <dbReference type="ARBA" id="ARBA00023157"/>
    </source>
</evidence>
<keyword evidence="7" id="KW-0325">Glycoprotein</keyword>
<comment type="subcellular location">
    <subcellularLocation>
        <location evidence="1">Secreted</location>
    </subcellularLocation>
</comment>
<dbReference type="PROSITE" id="PS50026">
    <property type="entry name" value="EGF_3"/>
    <property type="match status" value="1"/>
</dbReference>
<feature type="domain" description="TB" evidence="10">
    <location>
        <begin position="12"/>
        <end position="70"/>
    </location>
</feature>
<dbReference type="AlphaFoldDB" id="A0A482WVH3"/>
<evidence type="ECO:0000256" key="4">
    <source>
        <dbReference type="ARBA" id="ARBA00022729"/>
    </source>
</evidence>
<evidence type="ECO:0000256" key="2">
    <source>
        <dbReference type="ARBA" id="ARBA00022525"/>
    </source>
</evidence>
<dbReference type="OrthoDB" id="10022113at2759"/>
<evidence type="ECO:0000256" key="1">
    <source>
        <dbReference type="ARBA" id="ARBA00004613"/>
    </source>
</evidence>
<dbReference type="PROSITE" id="PS00010">
    <property type="entry name" value="ASX_HYDROXYL"/>
    <property type="match status" value="1"/>
</dbReference>
<dbReference type="InterPro" id="IPR001881">
    <property type="entry name" value="EGF-like_Ca-bd_dom"/>
</dbReference>
<dbReference type="Gene3D" id="2.10.25.10">
    <property type="entry name" value="Laminin"/>
    <property type="match status" value="1"/>
</dbReference>
<dbReference type="Pfam" id="PF07645">
    <property type="entry name" value="EGF_CA"/>
    <property type="match status" value="2"/>
</dbReference>
<dbReference type="Pfam" id="PF00683">
    <property type="entry name" value="TB"/>
    <property type="match status" value="1"/>
</dbReference>
<keyword evidence="2" id="KW-0964">Secreted</keyword>
<comment type="caution">
    <text evidence="11">The sequence shown here is derived from an EMBL/GenBank/DDBJ whole genome shotgun (WGS) entry which is preliminary data.</text>
</comment>
<dbReference type="Gene3D" id="3.90.290.10">
    <property type="entry name" value="TGF-beta binding (TB) domain"/>
    <property type="match status" value="1"/>
</dbReference>
<dbReference type="PANTHER" id="PTHR47333">
    <property type="entry name" value="VON WILLEBRAND FACTOR C AND EGF DOMAIN-CONTAINING PROTEIN"/>
    <property type="match status" value="1"/>
</dbReference>
<dbReference type="PROSITE" id="PS51364">
    <property type="entry name" value="TB"/>
    <property type="match status" value="1"/>
</dbReference>
<dbReference type="CDD" id="cd00054">
    <property type="entry name" value="EGF_CA"/>
    <property type="match status" value="1"/>
</dbReference>
<dbReference type="InParanoid" id="A0A482WVH3"/>
<evidence type="ECO:0000256" key="3">
    <source>
        <dbReference type="ARBA" id="ARBA00022536"/>
    </source>
</evidence>
<dbReference type="Proteomes" id="UP000291343">
    <property type="component" value="Unassembled WGS sequence"/>
</dbReference>
<protein>
    <recommendedName>
        <fullName evidence="13">EGF-like domain-containing protein</fullName>
    </recommendedName>
</protein>
<evidence type="ECO:0000256" key="7">
    <source>
        <dbReference type="ARBA" id="ARBA00023180"/>
    </source>
</evidence>
<dbReference type="InterPro" id="IPR036773">
    <property type="entry name" value="TB_dom_sf"/>
</dbReference>
<dbReference type="InterPro" id="IPR000152">
    <property type="entry name" value="EGF-type_Asp/Asn_hydroxyl_site"/>
</dbReference>
<proteinExistence type="predicted"/>
<feature type="domain" description="EGF-like" evidence="9">
    <location>
        <begin position="84"/>
        <end position="121"/>
    </location>
</feature>
<comment type="caution">
    <text evidence="8">Lacks conserved residue(s) required for the propagation of feature annotation.</text>
</comment>
<keyword evidence="6" id="KW-1015">Disulfide bond</keyword>
<evidence type="ECO:0000313" key="11">
    <source>
        <dbReference type="EMBL" id="RZF37272.1"/>
    </source>
</evidence>
<keyword evidence="12" id="KW-1185">Reference proteome</keyword>
<dbReference type="STRING" id="195883.A0A482WVH3"/>
<feature type="non-terminal residue" evidence="11">
    <location>
        <position position="203"/>
    </location>
</feature>
<dbReference type="GO" id="GO:0005509">
    <property type="term" value="F:calcium ion binding"/>
    <property type="evidence" value="ECO:0007669"/>
    <property type="project" value="InterPro"/>
</dbReference>
<dbReference type="SMART" id="SM00181">
    <property type="entry name" value="EGF"/>
    <property type="match status" value="1"/>
</dbReference>
<keyword evidence="4" id="KW-0732">Signal</keyword>
<dbReference type="InterPro" id="IPR049883">
    <property type="entry name" value="NOTCH1_EGF-like"/>
</dbReference>
<accession>A0A482WVH3</accession>
<evidence type="ECO:0008006" key="13">
    <source>
        <dbReference type="Google" id="ProtNLM"/>
    </source>
</evidence>
<evidence type="ECO:0000256" key="5">
    <source>
        <dbReference type="ARBA" id="ARBA00022737"/>
    </source>
</evidence>
<dbReference type="PROSITE" id="PS01187">
    <property type="entry name" value="EGF_CA"/>
    <property type="match status" value="1"/>
</dbReference>
<dbReference type="SUPFAM" id="SSF57581">
    <property type="entry name" value="TB module/8-cys domain"/>
    <property type="match status" value="1"/>
</dbReference>
<dbReference type="FunFam" id="2.10.25.10:FF:000005">
    <property type="entry name" value="Fibrillin 2"/>
    <property type="match status" value="1"/>
</dbReference>
<evidence type="ECO:0000313" key="12">
    <source>
        <dbReference type="Proteomes" id="UP000291343"/>
    </source>
</evidence>
<reference evidence="11 12" key="1">
    <citation type="journal article" date="2017" name="Gigascience">
        <title>Genome sequence of the small brown planthopper, Laodelphax striatellus.</title>
        <authorList>
            <person name="Zhu J."/>
            <person name="Jiang F."/>
            <person name="Wang X."/>
            <person name="Yang P."/>
            <person name="Bao Y."/>
            <person name="Zhao W."/>
            <person name="Wang W."/>
            <person name="Lu H."/>
            <person name="Wang Q."/>
            <person name="Cui N."/>
            <person name="Li J."/>
            <person name="Chen X."/>
            <person name="Luo L."/>
            <person name="Yu J."/>
            <person name="Kang L."/>
            <person name="Cui F."/>
        </authorList>
    </citation>
    <scope>NUCLEOTIDE SEQUENCE [LARGE SCALE GENOMIC DNA]</scope>
    <source>
        <strain evidence="11">Lst14</strain>
    </source>
</reference>
<dbReference type="GO" id="GO:0005576">
    <property type="term" value="C:extracellular region"/>
    <property type="evidence" value="ECO:0007669"/>
    <property type="project" value="UniProtKB-SubCell"/>
</dbReference>
<keyword evidence="3 8" id="KW-0245">EGF-like domain</keyword>